<dbReference type="Pfam" id="PF00483">
    <property type="entry name" value="NTP_transferase"/>
    <property type="match status" value="1"/>
</dbReference>
<evidence type="ECO:0000259" key="10">
    <source>
        <dbReference type="Pfam" id="PF00483"/>
    </source>
</evidence>
<feature type="binding site" evidence="9">
    <location>
        <position position="98"/>
    </location>
    <ligand>
        <name>alpha-D-glucose 1-phosphate</name>
        <dbReference type="ChEBI" id="CHEBI:58601"/>
    </ligand>
</feature>
<sequence length="413" mass="46391">MHRDVLAIVLAGGRGTRLEPLTRDRAKPAVPFGGIYRIIDFTLSNCLNSDVRKILILTQYKAVSLSRHLDQGWKFLCRELDEYIEVIPPQQRIAEMWYQGTADAIYQNVYTIEKAAPRDTLILAGDHIYKMNYAEMIAFHRERRADLTIACLPVPRAQAREFGVIDVDASGRVRSFLEKPKDPPGMPGNPDMSLASMGIYVFATDVMYELLFQDAAKKEASSHDFGKDIIPGMLADSRVFAYPFRDENRKQAAYWRDVGTLDAFFQTSMDLIQVDPILNLYDRNWPIHTYQPPMPPPKFVHSDPDRRGAALNSIVCQGAIVSGGQVYRSILSPGVRINSYALVEDSILFENVEVGRHARIRKAIIDKDVKIPPGFDIGWNRAADLARGLTVTEDGVTVVAKGEDLDRFMPMGG</sequence>
<evidence type="ECO:0000256" key="9">
    <source>
        <dbReference type="HAMAP-Rule" id="MF_00624"/>
    </source>
</evidence>
<reference evidence="12" key="1">
    <citation type="submission" date="2024-05" db="EMBL/GenBank/DDBJ databases">
        <title>Planctomycetes of the genus Singulisphaera possess chitinolytic capabilities.</title>
        <authorList>
            <person name="Ivanova A."/>
        </authorList>
    </citation>
    <scope>NUCLEOTIDE SEQUENCE</scope>
    <source>
        <strain evidence="12">Ch08T</strain>
    </source>
</reference>
<protein>
    <recommendedName>
        <fullName evidence="9">Glucose-1-phosphate adenylyltransferase</fullName>
        <ecNumber evidence="9">2.7.7.27</ecNumber>
    </recommendedName>
    <alternativeName>
        <fullName evidence="9">ADP-glucose pyrophosphorylase</fullName>
        <shortName evidence="9">ADPGlc PPase</shortName>
    </alternativeName>
    <alternativeName>
        <fullName evidence="9">ADP-glucose synthase</fullName>
    </alternativeName>
</protein>
<proteinExistence type="inferred from homology"/>
<gene>
    <name evidence="9 12" type="primary">glgC</name>
    <name evidence="12" type="ORF">V5E97_04190</name>
</gene>
<dbReference type="NCBIfam" id="NF002023">
    <property type="entry name" value="PRK00844.1"/>
    <property type="match status" value="1"/>
</dbReference>
<accession>A0AAU7CI79</accession>
<dbReference type="InterPro" id="IPR056818">
    <property type="entry name" value="GlmU/GlgC-like_hexapep"/>
</dbReference>
<dbReference type="InterPro" id="IPR005836">
    <property type="entry name" value="ADP_Glu_pyroP_CS"/>
</dbReference>
<name>A0AAU7CI79_9BACT</name>
<keyword evidence="2 9" id="KW-0321">Glycogen metabolism</keyword>
<dbReference type="CDD" id="cd04651">
    <property type="entry name" value="LbH_G1P_AT_C"/>
    <property type="match status" value="1"/>
</dbReference>
<feature type="domain" description="Glucose-1-phosphate adenylyltransferase/Bifunctional protein GlmU-like C-terminal hexapeptide" evidence="11">
    <location>
        <begin position="295"/>
        <end position="399"/>
    </location>
</feature>
<evidence type="ECO:0000256" key="6">
    <source>
        <dbReference type="ARBA" id="ARBA00022840"/>
    </source>
</evidence>
<dbReference type="PANTHER" id="PTHR43523:SF2">
    <property type="entry name" value="GLUCOSE-1-PHOSPHATE ADENYLYLTRANSFERASE"/>
    <property type="match status" value="1"/>
</dbReference>
<evidence type="ECO:0000256" key="7">
    <source>
        <dbReference type="ARBA" id="ARBA00023056"/>
    </source>
</evidence>
<dbReference type="InterPro" id="IPR011004">
    <property type="entry name" value="Trimer_LpxA-like_sf"/>
</dbReference>
<evidence type="ECO:0000256" key="4">
    <source>
        <dbReference type="ARBA" id="ARBA00022695"/>
    </source>
</evidence>
<dbReference type="HAMAP" id="MF_00624">
    <property type="entry name" value="GlgC"/>
    <property type="match status" value="1"/>
</dbReference>
<dbReference type="EC" id="2.7.7.27" evidence="9"/>
<feature type="binding site" evidence="9">
    <location>
        <begin position="178"/>
        <end position="179"/>
    </location>
    <ligand>
        <name>alpha-D-glucose 1-phosphate</name>
        <dbReference type="ChEBI" id="CHEBI:58601"/>
    </ligand>
</feature>
<dbReference type="InterPro" id="IPR023049">
    <property type="entry name" value="GlgC_bac"/>
</dbReference>
<evidence type="ECO:0000256" key="1">
    <source>
        <dbReference type="ARBA" id="ARBA00010443"/>
    </source>
</evidence>
<comment type="catalytic activity">
    <reaction evidence="9">
        <text>alpha-D-glucose 1-phosphate + ATP + H(+) = ADP-alpha-D-glucose + diphosphate</text>
        <dbReference type="Rhea" id="RHEA:12120"/>
        <dbReference type="ChEBI" id="CHEBI:15378"/>
        <dbReference type="ChEBI" id="CHEBI:30616"/>
        <dbReference type="ChEBI" id="CHEBI:33019"/>
        <dbReference type="ChEBI" id="CHEBI:57498"/>
        <dbReference type="ChEBI" id="CHEBI:58601"/>
        <dbReference type="EC" id="2.7.7.27"/>
    </reaction>
</comment>
<dbReference type="InterPro" id="IPR011831">
    <property type="entry name" value="ADP-Glc_PPase"/>
</dbReference>
<dbReference type="SUPFAM" id="SSF53448">
    <property type="entry name" value="Nucleotide-diphospho-sugar transferases"/>
    <property type="match status" value="1"/>
</dbReference>
<evidence type="ECO:0000256" key="5">
    <source>
        <dbReference type="ARBA" id="ARBA00022741"/>
    </source>
</evidence>
<dbReference type="SUPFAM" id="SSF51161">
    <property type="entry name" value="Trimeric LpxA-like enzymes"/>
    <property type="match status" value="1"/>
</dbReference>
<dbReference type="InterPro" id="IPR005835">
    <property type="entry name" value="NTP_transferase_dom"/>
</dbReference>
<feature type="binding site" evidence="9">
    <location>
        <position position="196"/>
    </location>
    <ligand>
        <name>alpha-D-glucose 1-phosphate</name>
        <dbReference type="ChEBI" id="CHEBI:58601"/>
    </ligand>
</feature>
<keyword evidence="3 9" id="KW-0808">Transferase</keyword>
<keyword evidence="8 9" id="KW-0119">Carbohydrate metabolism</keyword>
<comment type="similarity">
    <text evidence="1 9">Belongs to the bacterial/plant glucose-1-phosphate adenylyltransferase family.</text>
</comment>
<keyword evidence="7 9" id="KW-0320">Glycogen biosynthesis</keyword>
<dbReference type="PANTHER" id="PTHR43523">
    <property type="entry name" value="GLUCOSE-1-PHOSPHATE ADENYLYLTRANSFERASE-RELATED"/>
    <property type="match status" value="1"/>
</dbReference>
<evidence type="ECO:0000313" key="12">
    <source>
        <dbReference type="EMBL" id="XBH05227.1"/>
    </source>
</evidence>
<dbReference type="EMBL" id="CP155447">
    <property type="protein sequence ID" value="XBH05227.1"/>
    <property type="molecule type" value="Genomic_DNA"/>
</dbReference>
<organism evidence="12">
    <name type="scientific">Singulisphaera sp. Ch08</name>
    <dbReference type="NCBI Taxonomy" id="3120278"/>
    <lineage>
        <taxon>Bacteria</taxon>
        <taxon>Pseudomonadati</taxon>
        <taxon>Planctomycetota</taxon>
        <taxon>Planctomycetia</taxon>
        <taxon>Isosphaerales</taxon>
        <taxon>Isosphaeraceae</taxon>
        <taxon>Singulisphaera</taxon>
    </lineage>
</organism>
<feature type="site" description="Could play a key role in the communication between the regulatory and the substrate sites" evidence="9">
    <location>
        <position position="59"/>
    </location>
</feature>
<keyword evidence="5 9" id="KW-0547">Nucleotide-binding</keyword>
<dbReference type="Gene3D" id="3.90.550.10">
    <property type="entry name" value="Spore Coat Polysaccharide Biosynthesis Protein SpsA, Chain A"/>
    <property type="match status" value="1"/>
</dbReference>
<keyword evidence="4 9" id="KW-0548">Nucleotidyltransferase</keyword>
<dbReference type="RefSeq" id="WP_406698034.1">
    <property type="nucleotide sequence ID" value="NZ_CP155447.1"/>
</dbReference>
<dbReference type="PROSITE" id="PS00808">
    <property type="entry name" value="ADP_GLC_PYROPHOSPH_1"/>
    <property type="match status" value="1"/>
</dbReference>
<evidence type="ECO:0000256" key="2">
    <source>
        <dbReference type="ARBA" id="ARBA00022600"/>
    </source>
</evidence>
<comment type="function">
    <text evidence="9">Involved in the biosynthesis of ADP-glucose, a building block required for the elongation reactions to produce glycogen. Catalyzes the reaction between ATP and alpha-D-glucose 1-phosphate (G1P) to produce pyrophosphate and ADP-Glc.</text>
</comment>
<evidence type="ECO:0000256" key="3">
    <source>
        <dbReference type="ARBA" id="ARBA00022679"/>
    </source>
</evidence>
<comment type="subunit">
    <text evidence="9">Homotetramer.</text>
</comment>
<dbReference type="InterPro" id="IPR029044">
    <property type="entry name" value="Nucleotide-diphossugar_trans"/>
</dbReference>
<dbReference type="Pfam" id="PF24894">
    <property type="entry name" value="Hexapep_GlmU"/>
    <property type="match status" value="1"/>
</dbReference>
<dbReference type="GO" id="GO:0008878">
    <property type="term" value="F:glucose-1-phosphate adenylyltransferase activity"/>
    <property type="evidence" value="ECO:0007669"/>
    <property type="project" value="UniProtKB-UniRule"/>
</dbReference>
<dbReference type="PROSITE" id="PS00810">
    <property type="entry name" value="ADP_GLC_PYROPHOSPH_3"/>
    <property type="match status" value="1"/>
</dbReference>
<dbReference type="NCBIfam" id="NF001947">
    <property type="entry name" value="PRK00725.1"/>
    <property type="match status" value="1"/>
</dbReference>
<evidence type="ECO:0000259" key="11">
    <source>
        <dbReference type="Pfam" id="PF24894"/>
    </source>
</evidence>
<evidence type="ECO:0000256" key="8">
    <source>
        <dbReference type="ARBA" id="ARBA00023277"/>
    </source>
</evidence>
<dbReference type="GO" id="GO:0005978">
    <property type="term" value="P:glycogen biosynthetic process"/>
    <property type="evidence" value="ECO:0007669"/>
    <property type="project" value="UniProtKB-UniRule"/>
</dbReference>
<dbReference type="NCBIfam" id="TIGR02091">
    <property type="entry name" value="glgC"/>
    <property type="match status" value="1"/>
</dbReference>
<dbReference type="Gene3D" id="2.160.10.10">
    <property type="entry name" value="Hexapeptide repeat proteins"/>
    <property type="match status" value="1"/>
</dbReference>
<dbReference type="GO" id="GO:0005524">
    <property type="term" value="F:ATP binding"/>
    <property type="evidence" value="ECO:0007669"/>
    <property type="project" value="UniProtKB-KW"/>
</dbReference>
<feature type="binding site" evidence="9">
    <location>
        <position position="163"/>
    </location>
    <ligand>
        <name>alpha-D-glucose 1-phosphate</name>
        <dbReference type="ChEBI" id="CHEBI:58601"/>
    </ligand>
</feature>
<comment type="pathway">
    <text evidence="9">Glycan biosynthesis; glycogen biosynthesis.</text>
</comment>
<dbReference type="AlphaFoldDB" id="A0AAU7CI79"/>
<dbReference type="CDD" id="cd02508">
    <property type="entry name" value="ADP_Glucose_PP"/>
    <property type="match status" value="1"/>
</dbReference>
<feature type="site" description="Could play a key role in the communication between the regulatory and the substrate sites" evidence="9">
    <location>
        <position position="97"/>
    </location>
</feature>
<feature type="domain" description="Nucleotidyl transferase" evidence="10">
    <location>
        <begin position="7"/>
        <end position="272"/>
    </location>
</feature>
<dbReference type="PROSITE" id="PS00809">
    <property type="entry name" value="ADP_GLC_PYROPHOSPH_2"/>
    <property type="match status" value="1"/>
</dbReference>
<keyword evidence="6 9" id="KW-0067">ATP-binding</keyword>